<feature type="compositionally biased region" description="Low complexity" evidence="1">
    <location>
        <begin position="97"/>
        <end position="106"/>
    </location>
</feature>
<evidence type="ECO:0000313" key="4">
    <source>
        <dbReference type="EMBL" id="THF53750.1"/>
    </source>
</evidence>
<protein>
    <submittedName>
        <fullName evidence="4">Extensin</fullName>
    </submittedName>
</protein>
<comment type="caution">
    <text evidence="4">The sequence shown here is derived from an EMBL/GenBank/DDBJ whole genome shotgun (WGS) entry which is preliminary data.</text>
</comment>
<dbReference type="EMBL" id="SSOA01000001">
    <property type="protein sequence ID" value="THF53750.1"/>
    <property type="molecule type" value="Genomic_DNA"/>
</dbReference>
<proteinExistence type="predicted"/>
<sequence>MNRTITTMALSVFLLTGAALPPTGPVPDQRPEENKSGGAATQANDKPDKPEKPEKPSTAPNGPEQSKTTPSSEQPPIPPVAPTPLPSPAESPVNGKQPEQTPSEPAEAPPPPIMTEDPAAYSQCLKDLTAAGVTFVEKPRIDDGDGCGIDKPVEVSSILPGVALSPKATLRCEAALELSKWVQTSVLPAAEQALQDKGKLTSVNQASSYICRKRNSKTTGKISEHARGNAIDIASLGFEKGTVDMTIAEEKNPTMSGAFQRTLNASACLYFTTVLAPGSDETHMDHMHLDLIRRNNDARYCRDPKE</sequence>
<keyword evidence="2" id="KW-0732">Signal</keyword>
<evidence type="ECO:0000259" key="3">
    <source>
        <dbReference type="Pfam" id="PF06904"/>
    </source>
</evidence>
<feature type="compositionally biased region" description="Basic and acidic residues" evidence="1">
    <location>
        <begin position="45"/>
        <end position="55"/>
    </location>
</feature>
<feature type="region of interest" description="Disordered" evidence="1">
    <location>
        <begin position="18"/>
        <end position="118"/>
    </location>
</feature>
<accession>A0A4S4A5E3</accession>
<dbReference type="AlphaFoldDB" id="A0A4S4A5E3"/>
<evidence type="ECO:0000256" key="2">
    <source>
        <dbReference type="SAM" id="SignalP"/>
    </source>
</evidence>
<name>A0A4S4A5E3_9HYPH</name>
<feature type="compositionally biased region" description="Pro residues" evidence="1">
    <location>
        <begin position="73"/>
        <end position="89"/>
    </location>
</feature>
<dbReference type="InterPro" id="IPR009683">
    <property type="entry name" value="Extensin-like_C"/>
</dbReference>
<organism evidence="4 5">
    <name type="scientific">Allorhizobium terrae</name>
    <dbReference type="NCBI Taxonomy" id="1848972"/>
    <lineage>
        <taxon>Bacteria</taxon>
        <taxon>Pseudomonadati</taxon>
        <taxon>Pseudomonadota</taxon>
        <taxon>Alphaproteobacteria</taxon>
        <taxon>Hyphomicrobiales</taxon>
        <taxon>Rhizobiaceae</taxon>
        <taxon>Rhizobium/Agrobacterium group</taxon>
        <taxon>Allorhizobium</taxon>
    </lineage>
</organism>
<dbReference type="RefSeq" id="WP_190234743.1">
    <property type="nucleotide sequence ID" value="NZ_SSOA01000001.1"/>
</dbReference>
<reference evidence="4 5" key="1">
    <citation type="submission" date="2019-04" db="EMBL/GenBank/DDBJ databases">
        <title>Rhizobium terrae sp. nov., isolated from a paddy soil.</title>
        <authorList>
            <person name="Lin S.-Y."/>
            <person name="Hameed A."/>
            <person name="Huang H.-I."/>
            <person name="Young C.-C."/>
        </authorList>
    </citation>
    <scope>NUCLEOTIDE SEQUENCE [LARGE SCALE GENOMIC DNA]</scope>
    <source>
        <strain evidence="4 5">CC-HIH110</strain>
    </source>
</reference>
<evidence type="ECO:0000256" key="1">
    <source>
        <dbReference type="SAM" id="MobiDB-lite"/>
    </source>
</evidence>
<keyword evidence="5" id="KW-1185">Reference proteome</keyword>
<feature type="signal peptide" evidence="2">
    <location>
        <begin position="1"/>
        <end position="18"/>
    </location>
</feature>
<dbReference type="Pfam" id="PF06904">
    <property type="entry name" value="Extensin-like_C"/>
    <property type="match status" value="1"/>
</dbReference>
<feature type="chain" id="PRO_5020302305" evidence="2">
    <location>
        <begin position="19"/>
        <end position="306"/>
    </location>
</feature>
<dbReference type="Proteomes" id="UP000310754">
    <property type="component" value="Unassembled WGS sequence"/>
</dbReference>
<feature type="domain" description="Extensin-like C-terminal" evidence="3">
    <location>
        <begin position="123"/>
        <end position="302"/>
    </location>
</feature>
<gene>
    <name evidence="4" type="ORF">E6C51_01105</name>
</gene>
<evidence type="ECO:0000313" key="5">
    <source>
        <dbReference type="Proteomes" id="UP000310754"/>
    </source>
</evidence>
<feature type="compositionally biased region" description="Polar residues" evidence="1">
    <location>
        <begin position="58"/>
        <end position="72"/>
    </location>
</feature>